<dbReference type="EMBL" id="AMZH03001715">
    <property type="protein sequence ID" value="RRT78284.1"/>
    <property type="molecule type" value="Genomic_DNA"/>
</dbReference>
<protein>
    <submittedName>
        <fullName evidence="2">Uncharacterized protein</fullName>
    </submittedName>
</protein>
<evidence type="ECO:0000256" key="1">
    <source>
        <dbReference type="SAM" id="MobiDB-lite"/>
    </source>
</evidence>
<reference evidence="2 3" key="1">
    <citation type="journal article" date="2014" name="Agronomy (Basel)">
        <title>A Draft Genome Sequence for Ensete ventricosum, the Drought-Tolerant Tree Against Hunger.</title>
        <authorList>
            <person name="Harrison J."/>
            <person name="Moore K.A."/>
            <person name="Paszkiewicz K."/>
            <person name="Jones T."/>
            <person name="Grant M."/>
            <person name="Ambacheew D."/>
            <person name="Muzemil S."/>
            <person name="Studholme D.J."/>
        </authorList>
    </citation>
    <scope>NUCLEOTIDE SEQUENCE [LARGE SCALE GENOMIC DNA]</scope>
</reference>
<name>A0A427APY4_ENSVE</name>
<comment type="caution">
    <text evidence="2">The sequence shown here is derived from an EMBL/GenBank/DDBJ whole genome shotgun (WGS) entry which is preliminary data.</text>
</comment>
<accession>A0A427APY4</accession>
<sequence length="92" mass="9993">MALAEVAPTSTMPRGRPLAGRGSTRRGGIHRGAMSSTSMVPTQGQWQSPATKGNHSWWLGCRLRKGDGSGPLEGGKWVRDFLGKSMILRFRI</sequence>
<evidence type="ECO:0000313" key="2">
    <source>
        <dbReference type="EMBL" id="RRT78284.1"/>
    </source>
</evidence>
<feature type="compositionally biased region" description="Polar residues" evidence="1">
    <location>
        <begin position="34"/>
        <end position="52"/>
    </location>
</feature>
<gene>
    <name evidence="2" type="ORF">B296_00008443</name>
</gene>
<dbReference type="Proteomes" id="UP000287651">
    <property type="component" value="Unassembled WGS sequence"/>
</dbReference>
<feature type="region of interest" description="Disordered" evidence="1">
    <location>
        <begin position="1"/>
        <end position="52"/>
    </location>
</feature>
<dbReference type="AlphaFoldDB" id="A0A427APY4"/>
<organism evidence="2 3">
    <name type="scientific">Ensete ventricosum</name>
    <name type="common">Abyssinian banana</name>
    <name type="synonym">Musa ensete</name>
    <dbReference type="NCBI Taxonomy" id="4639"/>
    <lineage>
        <taxon>Eukaryota</taxon>
        <taxon>Viridiplantae</taxon>
        <taxon>Streptophyta</taxon>
        <taxon>Embryophyta</taxon>
        <taxon>Tracheophyta</taxon>
        <taxon>Spermatophyta</taxon>
        <taxon>Magnoliopsida</taxon>
        <taxon>Liliopsida</taxon>
        <taxon>Zingiberales</taxon>
        <taxon>Musaceae</taxon>
        <taxon>Ensete</taxon>
    </lineage>
</organism>
<evidence type="ECO:0000313" key="3">
    <source>
        <dbReference type="Proteomes" id="UP000287651"/>
    </source>
</evidence>
<proteinExistence type="predicted"/>